<evidence type="ECO:0000313" key="4">
    <source>
        <dbReference type="Proteomes" id="UP000270299"/>
    </source>
</evidence>
<dbReference type="OrthoDB" id="5187212at2"/>
<protein>
    <recommendedName>
        <fullName evidence="2">DUF8129 domain-containing protein</fullName>
    </recommendedName>
</protein>
<evidence type="ECO:0000313" key="3">
    <source>
        <dbReference type="EMBL" id="RLP68324.1"/>
    </source>
</evidence>
<comment type="caution">
    <text evidence="3">The sequence shown here is derived from an EMBL/GenBank/DDBJ whole genome shotgun (WGS) entry which is preliminary data.</text>
</comment>
<dbReference type="InterPro" id="IPR058442">
    <property type="entry name" value="DUF8129"/>
</dbReference>
<name>A0A3L6ZK01_9MICO</name>
<evidence type="ECO:0000256" key="1">
    <source>
        <dbReference type="SAM" id="MobiDB-lite"/>
    </source>
</evidence>
<dbReference type="EMBL" id="RCUV01000021">
    <property type="protein sequence ID" value="RLP68324.1"/>
    <property type="molecule type" value="Genomic_DNA"/>
</dbReference>
<accession>A0A3L6ZK01</accession>
<dbReference type="Pfam" id="PF26450">
    <property type="entry name" value="DUF8129"/>
    <property type="match status" value="1"/>
</dbReference>
<sequence>MNDSIEHSNLPLPEFDHIPLGTLPQRIAPLDEAGVTTLLDYEQAHANRLPVVQVLTHRLEALKNGAEPSGSIPDSMPEVRSGSDVSPEGPKTDAPPVNPPAHGNPANPAQPRG</sequence>
<keyword evidence="4" id="KW-1185">Reference proteome</keyword>
<feature type="compositionally biased region" description="Low complexity" evidence="1">
    <location>
        <begin position="100"/>
        <end position="113"/>
    </location>
</feature>
<organism evidence="3 4">
    <name type="scientific">Mycetocola manganoxydans</name>
    <dbReference type="NCBI Taxonomy" id="699879"/>
    <lineage>
        <taxon>Bacteria</taxon>
        <taxon>Bacillati</taxon>
        <taxon>Actinomycetota</taxon>
        <taxon>Actinomycetes</taxon>
        <taxon>Micrococcales</taxon>
        <taxon>Microbacteriaceae</taxon>
        <taxon>Mycetocola</taxon>
    </lineage>
</organism>
<dbReference type="AlphaFoldDB" id="A0A3L6ZK01"/>
<feature type="domain" description="DUF8129" evidence="2">
    <location>
        <begin position="9"/>
        <end position="63"/>
    </location>
</feature>
<feature type="region of interest" description="Disordered" evidence="1">
    <location>
        <begin position="63"/>
        <end position="113"/>
    </location>
</feature>
<evidence type="ECO:0000259" key="2">
    <source>
        <dbReference type="Pfam" id="PF26450"/>
    </source>
</evidence>
<proteinExistence type="predicted"/>
<reference evidence="3 4" key="1">
    <citation type="submission" date="2018-10" db="EMBL/GenBank/DDBJ databases">
        <authorList>
            <person name="Li J."/>
        </authorList>
    </citation>
    <scope>NUCLEOTIDE SEQUENCE [LARGE SCALE GENOMIC DNA]</scope>
    <source>
        <strain evidence="3 4">CCTCC AB209002</strain>
    </source>
</reference>
<gene>
    <name evidence="3" type="ORF">D9V29_13935</name>
</gene>
<dbReference type="Proteomes" id="UP000270299">
    <property type="component" value="Unassembled WGS sequence"/>
</dbReference>
<dbReference type="RefSeq" id="WP_121673935.1">
    <property type="nucleotide sequence ID" value="NZ_BMXM01000003.1"/>
</dbReference>